<evidence type="ECO:0000313" key="9">
    <source>
        <dbReference type="Proteomes" id="UP000198866"/>
    </source>
</evidence>
<sequence>MIQIMIDRSSYLDNKNILILCILMPCNSTSYQRLNENGETVFCYQCEQTDRTGVQPGCASSKGNCGKDATTADLQDLLVHAVKGLAQYNTLARATGHADREADRFVLYAMFTTLTNVNFNASRFVAMLKEAAQLRDRVRSAYEDAAKAAGEAAQQPAGPAAWQPAGDLAGLLAQAQTVGINAGIESVGADVIGLRALVIYGLKGVCAYAHHAQMLGKESDEVYAGVEAALVFLASEPSDVDALLAQALKLGSLNLKVMELLDDANTSRFGAQQPTAVRVTPVAGKAILVSGHDFGDLQALLEQTEGTGIQIYTHGEMLPAHAYPKLKEYSHLAGNFGGAWQDQQSDFANFPGPILMTSNCLIEPRPQYRQRIFTTGPVGWAGLRHLEHHDFSVLIQAAKALPGFQETAPEKTITVGFGRHAVLGVADKVIDAVKAGAIQHFFLIGGCDGAAPGRNYYTQFAEQAPNDTVVMTLGCNKYRFNQHEFGDIGGIPRLLDLGQCNDAYSAIRIAMALADAFECGVNDLPLSLIVSWFEQKAAAVLLTLLALGIRNIRLGPTLPAFLTPNILTILVEQFGIQPIGEASSDLAAALARKAA</sequence>
<dbReference type="InterPro" id="IPR011254">
    <property type="entry name" value="Prismane-like_sf"/>
</dbReference>
<dbReference type="GO" id="GO:0042542">
    <property type="term" value="P:response to hydrogen peroxide"/>
    <property type="evidence" value="ECO:0007669"/>
    <property type="project" value="TreeGrafter"/>
</dbReference>
<comment type="cofactor">
    <cofactor evidence="7">
        <name>hybrid [4Fe-2O-2S] cluster</name>
        <dbReference type="ChEBI" id="CHEBI:60519"/>
    </cofactor>
    <text evidence="7">Binds 1 hybrid [4Fe-2O-2S] cluster.</text>
</comment>
<feature type="binding site" evidence="7">
    <location>
        <position position="43"/>
    </location>
    <ligand>
        <name>[4Fe-4S] cluster</name>
        <dbReference type="ChEBI" id="CHEBI:49883"/>
    </ligand>
</feature>
<dbReference type="AlphaFoldDB" id="A0A1H6Y7F7"/>
<comment type="subcellular location">
    <subcellularLocation>
        <location evidence="1 7">Cytoplasm</location>
    </subcellularLocation>
</comment>
<comment type="similarity">
    <text evidence="7">Belongs to the HCP family.</text>
</comment>
<dbReference type="EC" id="1.7.99.1" evidence="7"/>
<reference evidence="9" key="1">
    <citation type="submission" date="2016-10" db="EMBL/GenBank/DDBJ databases">
        <authorList>
            <person name="Varghese N."/>
            <person name="Submissions S."/>
        </authorList>
    </citation>
    <scope>NUCLEOTIDE SEQUENCE [LARGE SCALE GENOMIC DNA]</scope>
    <source>
        <strain evidence="9">LMG 26031</strain>
    </source>
</reference>
<dbReference type="Gene3D" id="3.40.50.2030">
    <property type="match status" value="2"/>
</dbReference>
<keyword evidence="2 7" id="KW-0963">Cytoplasm</keyword>
<dbReference type="STRING" id="667676.SAMN05192539_1009124"/>
<gene>
    <name evidence="7" type="primary">hcp</name>
    <name evidence="8" type="ORF">SAMN05192539_1009124</name>
</gene>
<dbReference type="Proteomes" id="UP000198866">
    <property type="component" value="Unassembled WGS sequence"/>
</dbReference>
<dbReference type="InterPro" id="IPR004137">
    <property type="entry name" value="HCP/CODH"/>
</dbReference>
<feature type="binding site" evidence="7">
    <location>
        <position position="65"/>
    </location>
    <ligand>
        <name>[4Fe-4S] cluster</name>
        <dbReference type="ChEBI" id="CHEBI:49883"/>
    </ligand>
</feature>
<dbReference type="GO" id="GO:0051539">
    <property type="term" value="F:4 iron, 4 sulfur cluster binding"/>
    <property type="evidence" value="ECO:0007669"/>
    <property type="project" value="UniProtKB-KW"/>
</dbReference>
<feature type="binding site" evidence="7">
    <location>
        <position position="360"/>
    </location>
    <ligand>
        <name>hybrid [4Fe-2O-2S] cluster</name>
        <dbReference type="ChEBI" id="CHEBI:60519"/>
    </ligand>
</feature>
<dbReference type="EMBL" id="FNYE01000009">
    <property type="protein sequence ID" value="SEJ33132.1"/>
    <property type="molecule type" value="Genomic_DNA"/>
</dbReference>
<organism evidence="8 9">
    <name type="scientific">Paraburkholderia diazotrophica</name>
    <dbReference type="NCBI Taxonomy" id="667676"/>
    <lineage>
        <taxon>Bacteria</taxon>
        <taxon>Pseudomonadati</taxon>
        <taxon>Pseudomonadota</taxon>
        <taxon>Betaproteobacteria</taxon>
        <taxon>Burkholderiales</taxon>
        <taxon>Burkholderiaceae</taxon>
        <taxon>Paraburkholderia</taxon>
    </lineage>
</organism>
<comment type="function">
    <text evidence="7">Catalyzes the reduction of hydroxylamine to form NH(3) and H(2)O.</text>
</comment>
<evidence type="ECO:0000256" key="4">
    <source>
        <dbReference type="ARBA" id="ARBA00023002"/>
    </source>
</evidence>
<comment type="catalytic activity">
    <reaction evidence="7">
        <text>A + NH4(+) + H2O = hydroxylamine + AH2 + H(+)</text>
        <dbReference type="Rhea" id="RHEA:22052"/>
        <dbReference type="ChEBI" id="CHEBI:13193"/>
        <dbReference type="ChEBI" id="CHEBI:15377"/>
        <dbReference type="ChEBI" id="CHEBI:15378"/>
        <dbReference type="ChEBI" id="CHEBI:15429"/>
        <dbReference type="ChEBI" id="CHEBI:17499"/>
        <dbReference type="ChEBI" id="CHEBI:28938"/>
        <dbReference type="EC" id="1.7.99.1"/>
    </reaction>
</comment>
<name>A0A1H6Y7F7_9BURK</name>
<keyword evidence="9" id="KW-1185">Reference proteome</keyword>
<feature type="binding site" evidence="7">
    <location>
        <position position="500"/>
    </location>
    <ligand>
        <name>hybrid [4Fe-2O-2S] cluster</name>
        <dbReference type="ChEBI" id="CHEBI:60519"/>
    </ligand>
</feature>
<dbReference type="GO" id="GO:0004601">
    <property type="term" value="F:peroxidase activity"/>
    <property type="evidence" value="ECO:0007669"/>
    <property type="project" value="TreeGrafter"/>
</dbReference>
<keyword evidence="6 7" id="KW-0411">Iron-sulfur</keyword>
<evidence type="ECO:0000256" key="3">
    <source>
        <dbReference type="ARBA" id="ARBA00022723"/>
    </source>
</evidence>
<dbReference type="SUPFAM" id="SSF56821">
    <property type="entry name" value="Prismane protein-like"/>
    <property type="match status" value="1"/>
</dbReference>
<keyword evidence="7" id="KW-0004">4Fe-4S</keyword>
<keyword evidence="5 7" id="KW-0408">Iron</keyword>
<feature type="binding site" evidence="7">
    <location>
        <position position="536"/>
    </location>
    <ligand>
        <name>hybrid [4Fe-2O-2S] cluster</name>
        <dbReference type="ChEBI" id="CHEBI:60519"/>
    </ligand>
</feature>
<dbReference type="InterPro" id="IPR016100">
    <property type="entry name" value="Prismane_a-bundle"/>
</dbReference>
<evidence type="ECO:0000256" key="1">
    <source>
        <dbReference type="ARBA" id="ARBA00004496"/>
    </source>
</evidence>
<feature type="binding site" evidence="7">
    <location>
        <position position="292"/>
    </location>
    <ligand>
        <name>hybrid [4Fe-2O-2S] cluster</name>
        <dbReference type="ChEBI" id="CHEBI:60519"/>
    </ligand>
</feature>
<feature type="binding site" evidence="7">
    <location>
        <position position="316"/>
    </location>
    <ligand>
        <name>hybrid [4Fe-2O-2S] cluster</name>
        <dbReference type="ChEBI" id="CHEBI:60519"/>
    </ligand>
</feature>
<dbReference type="Pfam" id="PF03063">
    <property type="entry name" value="Prismane"/>
    <property type="match status" value="1"/>
</dbReference>
<dbReference type="FunFam" id="3.40.50.2030:FF:000002">
    <property type="entry name" value="Hydroxylamine reductase"/>
    <property type="match status" value="1"/>
</dbReference>
<feature type="modified residue" description="Cysteine persulfide" evidence="7">
    <location>
        <position position="447"/>
    </location>
</feature>
<evidence type="ECO:0000256" key="6">
    <source>
        <dbReference type="ARBA" id="ARBA00023014"/>
    </source>
</evidence>
<dbReference type="InterPro" id="IPR016099">
    <property type="entry name" value="Prismane-like_a/b-sand"/>
</dbReference>
<feature type="binding site" evidence="7">
    <location>
        <position position="46"/>
    </location>
    <ligand>
        <name>[4Fe-4S] cluster</name>
        <dbReference type="ChEBI" id="CHEBI:49883"/>
    </ligand>
</feature>
<keyword evidence="3 7" id="KW-0479">Metal-binding</keyword>
<evidence type="ECO:0000256" key="2">
    <source>
        <dbReference type="ARBA" id="ARBA00022490"/>
    </source>
</evidence>
<accession>A0A1H6Y7F7</accession>
<dbReference type="PIRSF" id="PIRSF000076">
    <property type="entry name" value="HCP"/>
    <property type="match status" value="1"/>
</dbReference>
<dbReference type="Gene3D" id="1.20.1270.20">
    <property type="match status" value="2"/>
</dbReference>
<dbReference type="NCBIfam" id="TIGR01703">
    <property type="entry name" value="hybrid_clust"/>
    <property type="match status" value="1"/>
</dbReference>
<keyword evidence="4 7" id="KW-0560">Oxidoreductase</keyword>
<dbReference type="PANTHER" id="PTHR30109">
    <property type="entry name" value="HYDROXYLAMINE REDUCTASE"/>
    <property type="match status" value="1"/>
</dbReference>
<feature type="binding site" description="via persulfide group" evidence="7">
    <location>
        <position position="447"/>
    </location>
    <ligand>
        <name>hybrid [4Fe-2O-2S] cluster</name>
        <dbReference type="ChEBI" id="CHEBI:60519"/>
    </ligand>
</feature>
<dbReference type="NCBIfam" id="NF003658">
    <property type="entry name" value="PRK05290.1"/>
    <property type="match status" value="1"/>
</dbReference>
<evidence type="ECO:0000313" key="8">
    <source>
        <dbReference type="EMBL" id="SEJ33132.1"/>
    </source>
</evidence>
<protein>
    <recommendedName>
        <fullName evidence="7">Hydroxylamine reductase</fullName>
        <ecNumber evidence="7">1.7.99.1</ecNumber>
    </recommendedName>
    <alternativeName>
        <fullName evidence="7">Hybrid-cluster protein</fullName>
        <shortName evidence="7">HCP</shortName>
    </alternativeName>
    <alternativeName>
        <fullName evidence="7">Prismane protein</fullName>
    </alternativeName>
</protein>
<comment type="cofactor">
    <cofactor evidence="7">
        <name>[4Fe-4S] cluster</name>
        <dbReference type="ChEBI" id="CHEBI:49883"/>
    </cofactor>
    <text evidence="7">Binds 1 [4Fe-4S] cluster.</text>
</comment>
<dbReference type="GO" id="GO:0005737">
    <property type="term" value="C:cytoplasm"/>
    <property type="evidence" value="ECO:0007669"/>
    <property type="project" value="UniProtKB-SubCell"/>
</dbReference>
<dbReference type="InterPro" id="IPR010048">
    <property type="entry name" value="Hydroxylam_reduct"/>
</dbReference>
<dbReference type="GO" id="GO:0050418">
    <property type="term" value="F:hydroxylamine reductase activity"/>
    <property type="evidence" value="ECO:0007669"/>
    <property type="project" value="UniProtKB-UniRule"/>
</dbReference>
<feature type="binding site" evidence="7">
    <location>
        <position position="58"/>
    </location>
    <ligand>
        <name>[4Fe-4S] cluster</name>
        <dbReference type="ChEBI" id="CHEBI:49883"/>
    </ligand>
</feature>
<dbReference type="FunFam" id="3.40.50.2030:FF:000001">
    <property type="entry name" value="Hydroxylamine reductase"/>
    <property type="match status" value="1"/>
</dbReference>
<dbReference type="PANTHER" id="PTHR30109:SF0">
    <property type="entry name" value="HYDROXYLAMINE REDUCTASE"/>
    <property type="match status" value="1"/>
</dbReference>
<feature type="binding site" evidence="7">
    <location>
        <position position="534"/>
    </location>
    <ligand>
        <name>hybrid [4Fe-2O-2S] cluster</name>
        <dbReference type="ChEBI" id="CHEBI:60519"/>
    </ligand>
</feature>
<feature type="binding site" evidence="7">
    <location>
        <position position="475"/>
    </location>
    <ligand>
        <name>hybrid [4Fe-2O-2S] cluster</name>
        <dbReference type="ChEBI" id="CHEBI:60519"/>
    </ligand>
</feature>
<evidence type="ECO:0000256" key="7">
    <source>
        <dbReference type="HAMAP-Rule" id="MF_00069"/>
    </source>
</evidence>
<dbReference type="CDD" id="cd01914">
    <property type="entry name" value="HCP"/>
    <property type="match status" value="1"/>
</dbReference>
<dbReference type="HAMAP" id="MF_00069">
    <property type="entry name" value="Hydroxylam_reduct"/>
    <property type="match status" value="1"/>
</dbReference>
<evidence type="ECO:0000256" key="5">
    <source>
        <dbReference type="ARBA" id="ARBA00023004"/>
    </source>
</evidence>
<proteinExistence type="inferred from homology"/>
<dbReference type="GO" id="GO:0046872">
    <property type="term" value="F:metal ion binding"/>
    <property type="evidence" value="ECO:0007669"/>
    <property type="project" value="UniProtKB-KW"/>
</dbReference>